<feature type="compositionally biased region" description="Acidic residues" evidence="1">
    <location>
        <begin position="74"/>
        <end position="93"/>
    </location>
</feature>
<organism evidence="2 3">
    <name type="scientific">Haloterrigena salina JCM 13891</name>
    <dbReference type="NCBI Taxonomy" id="1227488"/>
    <lineage>
        <taxon>Archaea</taxon>
        <taxon>Methanobacteriati</taxon>
        <taxon>Methanobacteriota</taxon>
        <taxon>Stenosarchaea group</taxon>
        <taxon>Halobacteria</taxon>
        <taxon>Halobacteriales</taxon>
        <taxon>Natrialbaceae</taxon>
        <taxon>Haloterrigena</taxon>
    </lineage>
</organism>
<proteinExistence type="predicted"/>
<reference evidence="2 3" key="1">
    <citation type="journal article" date="2014" name="PLoS Genet.">
        <title>Phylogenetically driven sequencing of extremely halophilic archaea reveals strategies for static and dynamic osmo-response.</title>
        <authorList>
            <person name="Becker E.A."/>
            <person name="Seitzer P.M."/>
            <person name="Tritt A."/>
            <person name="Larsen D."/>
            <person name="Krusor M."/>
            <person name="Yao A.I."/>
            <person name="Wu D."/>
            <person name="Madern D."/>
            <person name="Eisen J.A."/>
            <person name="Darling A.E."/>
            <person name="Facciotti M.T."/>
        </authorList>
    </citation>
    <scope>NUCLEOTIDE SEQUENCE [LARGE SCALE GENOMIC DNA]</scope>
    <source>
        <strain evidence="2 3">JCM 13891</strain>
    </source>
</reference>
<feature type="region of interest" description="Disordered" evidence="1">
    <location>
        <begin position="1"/>
        <end position="25"/>
    </location>
</feature>
<sequence>MSAWFFGERGHWSKWNTEDPPMADHNATDAMSRRNVLKATGGLLAGTTTLAGSGVAETEAEPEPQFETQAEPEPQFETEAEPEPQFEIEDTNEEVIAPGARPVSEVTY</sequence>
<evidence type="ECO:0000313" key="3">
    <source>
        <dbReference type="Proteomes" id="UP000011657"/>
    </source>
</evidence>
<protein>
    <submittedName>
        <fullName evidence="2">Uncharacterized protein</fullName>
    </submittedName>
</protein>
<feature type="region of interest" description="Disordered" evidence="1">
    <location>
        <begin position="53"/>
        <end position="108"/>
    </location>
</feature>
<gene>
    <name evidence="2" type="ORF">C477_22070</name>
</gene>
<evidence type="ECO:0000256" key="1">
    <source>
        <dbReference type="SAM" id="MobiDB-lite"/>
    </source>
</evidence>
<accession>M0BQJ1</accession>
<evidence type="ECO:0000313" key="2">
    <source>
        <dbReference type="EMBL" id="ELZ13190.1"/>
    </source>
</evidence>
<dbReference type="AlphaFoldDB" id="M0BQJ1"/>
<dbReference type="Proteomes" id="UP000011657">
    <property type="component" value="Unassembled WGS sequence"/>
</dbReference>
<name>M0BQJ1_9EURY</name>
<keyword evidence="3" id="KW-1185">Reference proteome</keyword>
<dbReference type="EMBL" id="AOIS01000067">
    <property type="protein sequence ID" value="ELZ13190.1"/>
    <property type="molecule type" value="Genomic_DNA"/>
</dbReference>
<comment type="caution">
    <text evidence="2">The sequence shown here is derived from an EMBL/GenBank/DDBJ whole genome shotgun (WGS) entry which is preliminary data.</text>
</comment>